<accession>A0ABV1A7C9</accession>
<feature type="compositionally biased region" description="Polar residues" evidence="1">
    <location>
        <begin position="7"/>
        <end position="33"/>
    </location>
</feature>
<protein>
    <recommendedName>
        <fullName evidence="4">Prolactin receptor</fullName>
    </recommendedName>
</protein>
<sequence length="185" mass="20576">KKWEYARSTNNAHRISTDSATPQSAQCSKTVMPNEQPCLRENGPCAPSSKNANDKGSSTTMLVIRDTKHADDSNRRDSSCSSEKDSGYSDGSDWQQTDVEDQKSNKRQLRVTEHAEAPHTGQPEVHDNRNTGNPTVVPTKLAQPPVYIMKVITLKQVKRLSNTYSENIVHNPALYEQKGVPENVL</sequence>
<gene>
    <name evidence="2" type="ORF">AMECASPLE_012309</name>
</gene>
<proteinExistence type="predicted"/>
<evidence type="ECO:0000313" key="3">
    <source>
        <dbReference type="Proteomes" id="UP001469553"/>
    </source>
</evidence>
<dbReference type="Proteomes" id="UP001469553">
    <property type="component" value="Unassembled WGS sequence"/>
</dbReference>
<organism evidence="2 3">
    <name type="scientific">Ameca splendens</name>
    <dbReference type="NCBI Taxonomy" id="208324"/>
    <lineage>
        <taxon>Eukaryota</taxon>
        <taxon>Metazoa</taxon>
        <taxon>Chordata</taxon>
        <taxon>Craniata</taxon>
        <taxon>Vertebrata</taxon>
        <taxon>Euteleostomi</taxon>
        <taxon>Actinopterygii</taxon>
        <taxon>Neopterygii</taxon>
        <taxon>Teleostei</taxon>
        <taxon>Neoteleostei</taxon>
        <taxon>Acanthomorphata</taxon>
        <taxon>Ovalentaria</taxon>
        <taxon>Atherinomorphae</taxon>
        <taxon>Cyprinodontiformes</taxon>
        <taxon>Goodeidae</taxon>
        <taxon>Ameca</taxon>
    </lineage>
</organism>
<evidence type="ECO:0000313" key="2">
    <source>
        <dbReference type="EMBL" id="MEQ2314458.1"/>
    </source>
</evidence>
<reference evidence="2 3" key="1">
    <citation type="submission" date="2021-06" db="EMBL/GenBank/DDBJ databases">
        <authorList>
            <person name="Palmer J.M."/>
        </authorList>
    </citation>
    <scope>NUCLEOTIDE SEQUENCE [LARGE SCALE GENOMIC DNA]</scope>
    <source>
        <strain evidence="2 3">AS_MEX2019</strain>
        <tissue evidence="2">Muscle</tissue>
    </source>
</reference>
<feature type="compositionally biased region" description="Basic and acidic residues" evidence="1">
    <location>
        <begin position="100"/>
        <end position="117"/>
    </location>
</feature>
<evidence type="ECO:0000256" key="1">
    <source>
        <dbReference type="SAM" id="MobiDB-lite"/>
    </source>
</evidence>
<feature type="non-terminal residue" evidence="2">
    <location>
        <position position="1"/>
    </location>
</feature>
<feature type="compositionally biased region" description="Polar residues" evidence="1">
    <location>
        <begin position="48"/>
        <end position="61"/>
    </location>
</feature>
<feature type="compositionally biased region" description="Basic and acidic residues" evidence="1">
    <location>
        <begin position="65"/>
        <end position="87"/>
    </location>
</feature>
<evidence type="ECO:0008006" key="4">
    <source>
        <dbReference type="Google" id="ProtNLM"/>
    </source>
</evidence>
<comment type="caution">
    <text evidence="2">The sequence shown here is derived from an EMBL/GenBank/DDBJ whole genome shotgun (WGS) entry which is preliminary data.</text>
</comment>
<name>A0ABV1A7C9_9TELE</name>
<feature type="region of interest" description="Disordered" evidence="1">
    <location>
        <begin position="1"/>
        <end position="139"/>
    </location>
</feature>
<dbReference type="EMBL" id="JAHRIP010085407">
    <property type="protein sequence ID" value="MEQ2314458.1"/>
    <property type="molecule type" value="Genomic_DNA"/>
</dbReference>
<keyword evidence="3" id="KW-1185">Reference proteome</keyword>